<keyword evidence="2" id="KW-0732">Signal</keyword>
<evidence type="ECO:0000256" key="2">
    <source>
        <dbReference type="SAM" id="SignalP"/>
    </source>
</evidence>
<dbReference type="AlphaFoldDB" id="A0ABD0LBV8"/>
<protein>
    <recommendedName>
        <fullName evidence="5">C1q domain-containing protein</fullName>
    </recommendedName>
</protein>
<keyword evidence="1" id="KW-0175">Coiled coil</keyword>
<dbReference type="SUPFAM" id="SSF49842">
    <property type="entry name" value="TNF-like"/>
    <property type="match status" value="1"/>
</dbReference>
<feature type="signal peptide" evidence="2">
    <location>
        <begin position="1"/>
        <end position="18"/>
    </location>
</feature>
<evidence type="ECO:0000256" key="1">
    <source>
        <dbReference type="SAM" id="Coils"/>
    </source>
</evidence>
<dbReference type="InterPro" id="IPR008983">
    <property type="entry name" value="Tumour_necrosis_fac-like_dom"/>
</dbReference>
<reference evidence="3 4" key="1">
    <citation type="journal article" date="2023" name="Sci. Data">
        <title>Genome assembly of the Korean intertidal mud-creeper Batillaria attramentaria.</title>
        <authorList>
            <person name="Patra A.K."/>
            <person name="Ho P.T."/>
            <person name="Jun S."/>
            <person name="Lee S.J."/>
            <person name="Kim Y."/>
            <person name="Won Y.J."/>
        </authorList>
    </citation>
    <scope>NUCLEOTIDE SEQUENCE [LARGE SCALE GENOMIC DNA]</scope>
    <source>
        <strain evidence="3">Wonlab-2016</strain>
    </source>
</reference>
<organism evidence="3 4">
    <name type="scientific">Batillaria attramentaria</name>
    <dbReference type="NCBI Taxonomy" id="370345"/>
    <lineage>
        <taxon>Eukaryota</taxon>
        <taxon>Metazoa</taxon>
        <taxon>Spiralia</taxon>
        <taxon>Lophotrochozoa</taxon>
        <taxon>Mollusca</taxon>
        <taxon>Gastropoda</taxon>
        <taxon>Caenogastropoda</taxon>
        <taxon>Sorbeoconcha</taxon>
        <taxon>Cerithioidea</taxon>
        <taxon>Batillariidae</taxon>
        <taxon>Batillaria</taxon>
    </lineage>
</organism>
<feature type="coiled-coil region" evidence="1">
    <location>
        <begin position="38"/>
        <end position="65"/>
    </location>
</feature>
<gene>
    <name evidence="3" type="ORF">BaRGS_00012120</name>
</gene>
<dbReference type="Gene3D" id="2.60.120.40">
    <property type="match status" value="1"/>
</dbReference>
<comment type="caution">
    <text evidence="3">The sequence shown here is derived from an EMBL/GenBank/DDBJ whole genome shotgun (WGS) entry which is preliminary data.</text>
</comment>
<accession>A0ABD0LBV8</accession>
<evidence type="ECO:0000313" key="3">
    <source>
        <dbReference type="EMBL" id="KAK7496713.1"/>
    </source>
</evidence>
<evidence type="ECO:0000313" key="4">
    <source>
        <dbReference type="Proteomes" id="UP001519460"/>
    </source>
</evidence>
<proteinExistence type="predicted"/>
<dbReference type="EMBL" id="JACVVK020000065">
    <property type="protein sequence ID" value="KAK7496713.1"/>
    <property type="molecule type" value="Genomic_DNA"/>
</dbReference>
<evidence type="ECO:0008006" key="5">
    <source>
        <dbReference type="Google" id="ProtNLM"/>
    </source>
</evidence>
<keyword evidence="4" id="KW-1185">Reference proteome</keyword>
<dbReference type="Proteomes" id="UP001519460">
    <property type="component" value="Unassembled WGS sequence"/>
</dbReference>
<sequence>MTFATLAFLVVVVTQVTSNVVPHRARRSDDADPLTAVISGMSEKLDQLTAQLQAQSAEINALKEQDPDVAFTAVVSASDVENLVMRNYVHEELIQTAIYKGSTRLGGWADACCHGHDSGSTMVTVNLNKGEEVHVQIYSGSQLWGGHTTFTGFKL</sequence>
<name>A0ABD0LBV8_9CAEN</name>
<feature type="chain" id="PRO_5044849420" description="C1q domain-containing protein" evidence="2">
    <location>
        <begin position="19"/>
        <end position="155"/>
    </location>
</feature>